<evidence type="ECO:0000256" key="1">
    <source>
        <dbReference type="PROSITE-ProRule" id="PRU00182"/>
    </source>
</evidence>
<sequence>MEKIEFECDEILAKDLLKATDIARSGGEAKHLIKEYGILVNGEEFFQAGKKLYKGDEIEFDNQFLISLV</sequence>
<dbReference type="AlphaFoldDB" id="A0A6N2S7B5"/>
<dbReference type="InterPro" id="IPR036986">
    <property type="entry name" value="S4_RNA-bd_sf"/>
</dbReference>
<name>A0A6N2S7B5_9FIRM</name>
<dbReference type="Gene3D" id="3.10.290.10">
    <property type="entry name" value="RNA-binding S4 domain"/>
    <property type="match status" value="1"/>
</dbReference>
<evidence type="ECO:0000313" key="2">
    <source>
        <dbReference type="EMBL" id="VYS87350.1"/>
    </source>
</evidence>
<gene>
    <name evidence="2" type="ORF">AVLFYP127_01665</name>
</gene>
<dbReference type="SUPFAM" id="SSF55174">
    <property type="entry name" value="Alpha-L RNA-binding motif"/>
    <property type="match status" value="1"/>
</dbReference>
<dbReference type="Pfam" id="PF13275">
    <property type="entry name" value="S4_2"/>
    <property type="match status" value="1"/>
</dbReference>
<protein>
    <submittedName>
        <fullName evidence="2">Uncharacterized protein</fullName>
    </submittedName>
</protein>
<organism evidence="2">
    <name type="scientific">Anaerococcus vaginalis</name>
    <dbReference type="NCBI Taxonomy" id="33037"/>
    <lineage>
        <taxon>Bacteria</taxon>
        <taxon>Bacillati</taxon>
        <taxon>Bacillota</taxon>
        <taxon>Tissierellia</taxon>
        <taxon>Tissierellales</taxon>
        <taxon>Peptoniphilaceae</taxon>
        <taxon>Anaerococcus</taxon>
    </lineage>
</organism>
<accession>A0A6N2S7B5</accession>
<reference evidence="2" key="1">
    <citation type="submission" date="2019-11" db="EMBL/GenBank/DDBJ databases">
        <authorList>
            <person name="Feng L."/>
        </authorList>
    </citation>
    <scope>NUCLEOTIDE SEQUENCE</scope>
    <source>
        <strain evidence="2">AvaginalisLFYP127</strain>
    </source>
</reference>
<dbReference type="RefSeq" id="WP_070737534.1">
    <property type="nucleotide sequence ID" value="NZ_CACRSW010000008.1"/>
</dbReference>
<dbReference type="EMBL" id="CACRSW010000008">
    <property type="protein sequence ID" value="VYS87350.1"/>
    <property type="molecule type" value="Genomic_DNA"/>
</dbReference>
<dbReference type="GO" id="GO:0003723">
    <property type="term" value="F:RNA binding"/>
    <property type="evidence" value="ECO:0007669"/>
    <property type="project" value="UniProtKB-KW"/>
</dbReference>
<dbReference type="CDD" id="cd00165">
    <property type="entry name" value="S4"/>
    <property type="match status" value="1"/>
</dbReference>
<proteinExistence type="predicted"/>
<dbReference type="PROSITE" id="PS50889">
    <property type="entry name" value="S4"/>
    <property type="match status" value="1"/>
</dbReference>
<keyword evidence="1" id="KW-0694">RNA-binding</keyword>